<evidence type="ECO:0000313" key="3">
    <source>
        <dbReference type="Proteomes" id="UP000287385"/>
    </source>
</evidence>
<dbReference type="AlphaFoldDB" id="A0A401X9Q3"/>
<reference evidence="2 3" key="1">
    <citation type="submission" date="2016-06" db="EMBL/GenBank/DDBJ databases">
        <title>Acetobacter pasteurianus NBRC 3278 whole genome sequencing project.</title>
        <authorList>
            <person name="Matsutani M."/>
            <person name="Shiwa Y."/>
            <person name="Okamoto-Kainuma A."/>
            <person name="Ishikawa M."/>
            <person name="Koizumi Y."/>
            <person name="Yoshikawa H."/>
            <person name="Yakushi T."/>
            <person name="Matsushita K."/>
        </authorList>
    </citation>
    <scope>NUCLEOTIDE SEQUENCE [LARGE SCALE GENOMIC DNA]</scope>
    <source>
        <strain evidence="2 3">NBRC 3278</strain>
    </source>
</reference>
<dbReference type="Proteomes" id="UP000287385">
    <property type="component" value="Unassembled WGS sequence"/>
</dbReference>
<feature type="compositionally biased region" description="Low complexity" evidence="1">
    <location>
        <begin position="21"/>
        <end position="35"/>
    </location>
</feature>
<organism evidence="2 3">
    <name type="scientific">Acetobacter pasteurianus NBRC 3278</name>
    <dbReference type="NCBI Taxonomy" id="1226660"/>
    <lineage>
        <taxon>Bacteria</taxon>
        <taxon>Pseudomonadati</taxon>
        <taxon>Pseudomonadota</taxon>
        <taxon>Alphaproteobacteria</taxon>
        <taxon>Acetobacterales</taxon>
        <taxon>Acetobacteraceae</taxon>
        <taxon>Acetobacter</taxon>
    </lineage>
</organism>
<evidence type="ECO:0000313" key="2">
    <source>
        <dbReference type="EMBL" id="GCD64409.1"/>
    </source>
</evidence>
<keyword evidence="3" id="KW-1185">Reference proteome</keyword>
<accession>A0A401X9Q3</accession>
<sequence>MAAYRGELVLLDNKDAGDAPRQQQGRNQNNQQSGGWDSPQGNPDLDDEIPF</sequence>
<name>A0A401X9Q3_ACEPA</name>
<protein>
    <recommendedName>
        <fullName evidence="4">Single-stranded DNA-binding protein</fullName>
    </recommendedName>
</protein>
<gene>
    <name evidence="2" type="ORF">NBRC3278_3502</name>
</gene>
<comment type="caution">
    <text evidence="2">The sequence shown here is derived from an EMBL/GenBank/DDBJ whole genome shotgun (WGS) entry which is preliminary data.</text>
</comment>
<feature type="region of interest" description="Disordered" evidence="1">
    <location>
        <begin position="1"/>
        <end position="51"/>
    </location>
</feature>
<dbReference type="EMBL" id="BDEV01000221">
    <property type="protein sequence ID" value="GCD64409.1"/>
    <property type="molecule type" value="Genomic_DNA"/>
</dbReference>
<proteinExistence type="predicted"/>
<evidence type="ECO:0000256" key="1">
    <source>
        <dbReference type="SAM" id="MobiDB-lite"/>
    </source>
</evidence>
<evidence type="ECO:0008006" key="4">
    <source>
        <dbReference type="Google" id="ProtNLM"/>
    </source>
</evidence>